<gene>
    <name evidence="4" type="ORF">HMPREF9211_0601</name>
</gene>
<sequence length="561" mass="61521">MNLRTVLLFSKAELKDAEHDLQVAKDTVAQAEQEGSLSQEEMAKLQDDVAKAEAKVNELKNSSAFVEVQLKDAEHELEVAKDAVAQAEQEGGLSQEEMGKLQDEVAKAEAKVNELKAKVTPEPKPEPKPEETTYHFQYDDKKGTSIRQDYAAASQDAAEMHFTEYAIANGLDLDYQYLSYDAASHTFVYKDFESKKGEPEVQPELPVAPMPKTVYHFQYDDKKGTSIRQDFAAVNKEIAEMHFKEYATESGLVLDDAHFAYNEANQTFVYKDFESEKGEPEVLPVPAADVLAEAKNVAHAEFTKAGITGKIFHDAIDAAKTVEGLQAYVAETLAAHKTPAVDALAEAKKAAHEEFTKAGITGKIFHDAIDAAKTVEGLQAYVAETLKAHKTVEPVTPTPAPVVSGETGIGYLNLDMLSDGFTGTLYVPVVGKDVNCKVRLLDDAGKYTNDYVVTDTTVKALASKVVNGVTFYKVAENRWIPAKFAEVLSDKEVAFKGVAKTFVKGHANYAVAMLDADGKYTGKFLKQGSSFKVFAKKVINGHLCYRLGTQAQWVPARFLVF</sequence>
<dbReference type="AlphaFoldDB" id="E1NUT2"/>
<organism evidence="4 5">
    <name type="scientific">Lactobacillus iners LactinV 01V1-a</name>
    <dbReference type="NCBI Taxonomy" id="879297"/>
    <lineage>
        <taxon>Bacteria</taxon>
        <taxon>Bacillati</taxon>
        <taxon>Bacillota</taxon>
        <taxon>Bacilli</taxon>
        <taxon>Lactobacillales</taxon>
        <taxon>Lactobacillaceae</taxon>
        <taxon>Lactobacillus</taxon>
    </lineage>
</organism>
<dbReference type="Pfam" id="PF17573">
    <property type="entry name" value="GA-like"/>
    <property type="match status" value="2"/>
</dbReference>
<protein>
    <submittedName>
        <fullName evidence="4">GA module</fullName>
    </submittedName>
</protein>
<evidence type="ECO:0000313" key="5">
    <source>
        <dbReference type="Proteomes" id="UP000003648"/>
    </source>
</evidence>
<proteinExistence type="predicted"/>
<feature type="domain" description="IgG-binding B" evidence="2">
    <location>
        <begin position="129"/>
        <end position="191"/>
    </location>
</feature>
<dbReference type="Gene3D" id="1.10.8.40">
    <property type="entry name" value="Albumin-binding domain"/>
    <property type="match status" value="2"/>
</dbReference>
<dbReference type="InterPro" id="IPR009063">
    <property type="entry name" value="Ig/albumin-bd_sf"/>
</dbReference>
<dbReference type="Gene3D" id="1.10.287.1490">
    <property type="match status" value="1"/>
</dbReference>
<feature type="domain" description="GA-like" evidence="3">
    <location>
        <begin position="289"/>
        <end position="327"/>
    </location>
</feature>
<dbReference type="Gene3D" id="3.10.20.10">
    <property type="match status" value="2"/>
</dbReference>
<reference evidence="4 5" key="1">
    <citation type="submission" date="2010-09" db="EMBL/GenBank/DDBJ databases">
        <authorList>
            <person name="Durkin A.S."/>
            <person name="Madupu R."/>
            <person name="Torralba M."/>
            <person name="Gillis M."/>
            <person name="Methe B."/>
            <person name="Sutton G."/>
            <person name="Nelson K.E."/>
        </authorList>
    </citation>
    <scope>NUCLEOTIDE SEQUENCE [LARGE SCALE GENOMIC DNA]</scope>
    <source>
        <strain evidence="4 5">LactinV 01V1-a</strain>
    </source>
</reference>
<dbReference type="InterPro" id="IPR000724">
    <property type="entry name" value="IgG-bd_B"/>
</dbReference>
<evidence type="ECO:0000259" key="3">
    <source>
        <dbReference type="Pfam" id="PF17573"/>
    </source>
</evidence>
<dbReference type="InterPro" id="IPR035152">
    <property type="entry name" value="GA-like"/>
</dbReference>
<evidence type="ECO:0000256" key="1">
    <source>
        <dbReference type="SAM" id="Coils"/>
    </source>
</evidence>
<name>E1NUT2_9LACO</name>
<accession>E1NUT2</accession>
<keyword evidence="1" id="KW-0175">Coiled coil</keyword>
<evidence type="ECO:0000259" key="2">
    <source>
        <dbReference type="Pfam" id="PF01378"/>
    </source>
</evidence>
<dbReference type="SUPFAM" id="SSF57997">
    <property type="entry name" value="Tropomyosin"/>
    <property type="match status" value="1"/>
</dbReference>
<comment type="caution">
    <text evidence="4">The sequence shown here is derived from an EMBL/GenBank/DDBJ whole genome shotgun (WGS) entry which is preliminary data.</text>
</comment>
<evidence type="ECO:0000313" key="4">
    <source>
        <dbReference type="EMBL" id="EFO70158.1"/>
    </source>
</evidence>
<dbReference type="Proteomes" id="UP000003648">
    <property type="component" value="Unassembled WGS sequence"/>
</dbReference>
<feature type="domain" description="IgG-binding B" evidence="2">
    <location>
        <begin position="212"/>
        <end position="272"/>
    </location>
</feature>
<dbReference type="SUPFAM" id="SSF46997">
    <property type="entry name" value="Bacterial immunoglobulin/albumin-binding domains"/>
    <property type="match status" value="2"/>
</dbReference>
<feature type="domain" description="GA-like" evidence="3">
    <location>
        <begin position="341"/>
        <end position="380"/>
    </location>
</feature>
<feature type="coiled-coil region" evidence="1">
    <location>
        <begin position="14"/>
        <end position="118"/>
    </location>
</feature>
<dbReference type="Pfam" id="PF01378">
    <property type="entry name" value="IgG_binding_B"/>
    <property type="match status" value="2"/>
</dbReference>
<dbReference type="EMBL" id="AEHQ01000082">
    <property type="protein sequence ID" value="EFO70158.1"/>
    <property type="molecule type" value="Genomic_DNA"/>
</dbReference>